<protein>
    <recommendedName>
        <fullName evidence="1">Serine aminopeptidase S33 domain-containing protein</fullName>
    </recommendedName>
</protein>
<name>A0A8S1VPW9_9CILI</name>
<dbReference type="PANTHER" id="PTHR43358">
    <property type="entry name" value="ALPHA/BETA-HYDROLASE"/>
    <property type="match status" value="1"/>
</dbReference>
<dbReference type="PANTHER" id="PTHR43358:SF4">
    <property type="entry name" value="ALPHA_BETA HYDROLASE FOLD-1 DOMAIN-CONTAINING PROTEIN"/>
    <property type="match status" value="1"/>
</dbReference>
<dbReference type="InterPro" id="IPR052920">
    <property type="entry name" value="DNA-binding_regulatory"/>
</dbReference>
<dbReference type="InterPro" id="IPR022742">
    <property type="entry name" value="Hydrolase_4"/>
</dbReference>
<keyword evidence="3" id="KW-1185">Reference proteome</keyword>
<accession>A0A8S1VPW9</accession>
<reference evidence="2" key="1">
    <citation type="submission" date="2021-01" db="EMBL/GenBank/DDBJ databases">
        <authorList>
            <consortium name="Genoscope - CEA"/>
            <person name="William W."/>
        </authorList>
    </citation>
    <scope>NUCLEOTIDE SEQUENCE</scope>
</reference>
<dbReference type="Proteomes" id="UP000689195">
    <property type="component" value="Unassembled WGS sequence"/>
</dbReference>
<dbReference type="AlphaFoldDB" id="A0A8S1VPW9"/>
<evidence type="ECO:0000313" key="3">
    <source>
        <dbReference type="Proteomes" id="UP000689195"/>
    </source>
</evidence>
<evidence type="ECO:0000259" key="1">
    <source>
        <dbReference type="Pfam" id="PF12146"/>
    </source>
</evidence>
<evidence type="ECO:0000313" key="2">
    <source>
        <dbReference type="EMBL" id="CAD8177702.1"/>
    </source>
</evidence>
<organism evidence="2 3">
    <name type="scientific">Paramecium pentaurelia</name>
    <dbReference type="NCBI Taxonomy" id="43138"/>
    <lineage>
        <taxon>Eukaryota</taxon>
        <taxon>Sar</taxon>
        <taxon>Alveolata</taxon>
        <taxon>Ciliophora</taxon>
        <taxon>Intramacronucleata</taxon>
        <taxon>Oligohymenophorea</taxon>
        <taxon>Peniculida</taxon>
        <taxon>Parameciidae</taxon>
        <taxon>Paramecium</taxon>
    </lineage>
</organism>
<feature type="domain" description="Serine aminopeptidase S33" evidence="1">
    <location>
        <begin position="62"/>
        <end position="169"/>
    </location>
</feature>
<proteinExistence type="predicted"/>
<sequence>MSIQREWQKFVRPPRYNYSYFDLGPEYIQLHQSYIRKHERIITNRQNCKLEMSYFELNPKTSNCIIYCHGYNGCRIEGIKYAQIVAQYGFNFCTFDFQACGHSEGNFITFGHLEKDDITSILQELEINFQQKQFILWGRSLGATTIQLKEYPNVKGLVLDSCFTNFNKLAISIIQKQTRLPKFIIKAIIFLTKGSIEEEAGFQLNDIQVQCNSNMPTLYICSDKDSLIKAKNSLKLYKQHKGIKKLIKVDGEHNDSRPLEIIQQICSWCNDRVQLQQNNYIQYNSVPQVTRLPLELIYDSNIQSGMQSSYNRIPKNPAIKLKNQINLENSQLVFHYQKMQFINEGVEWFEIHSTILANDIALLKDNYIMNFQGKHRRIALGSSIGLLMLTQLAQRNPIGALRIGAFTFPILSYVICPEIYNSLL</sequence>
<dbReference type="EMBL" id="CAJJDO010000068">
    <property type="protein sequence ID" value="CAD8177702.1"/>
    <property type="molecule type" value="Genomic_DNA"/>
</dbReference>
<comment type="caution">
    <text evidence="2">The sequence shown here is derived from an EMBL/GenBank/DDBJ whole genome shotgun (WGS) entry which is preliminary data.</text>
</comment>
<gene>
    <name evidence="2" type="ORF">PPENT_87.1.T0680040</name>
</gene>
<dbReference type="Pfam" id="PF12146">
    <property type="entry name" value="Hydrolase_4"/>
    <property type="match status" value="1"/>
</dbReference>
<dbReference type="OrthoDB" id="10284015at2759"/>